<reference evidence="2 3" key="1">
    <citation type="submission" date="2021-03" db="EMBL/GenBank/DDBJ databases">
        <title>Whole genome sequence of Jiella sp. MQZ13P-4.</title>
        <authorList>
            <person name="Tuo L."/>
        </authorList>
    </citation>
    <scope>NUCLEOTIDE SEQUENCE [LARGE SCALE GENOMIC DNA]</scope>
    <source>
        <strain evidence="2 3">MQZ13P-4</strain>
    </source>
</reference>
<feature type="compositionally biased region" description="Basic and acidic residues" evidence="1">
    <location>
        <begin position="107"/>
        <end position="136"/>
    </location>
</feature>
<dbReference type="EMBL" id="JAFMPY010000004">
    <property type="protein sequence ID" value="MBO0903119.1"/>
    <property type="molecule type" value="Genomic_DNA"/>
</dbReference>
<gene>
    <name evidence="2" type="ORF">J1C47_05660</name>
</gene>
<organism evidence="2 3">
    <name type="scientific">Jiella sonneratiae</name>
    <dbReference type="NCBI Taxonomy" id="2816856"/>
    <lineage>
        <taxon>Bacteria</taxon>
        <taxon>Pseudomonadati</taxon>
        <taxon>Pseudomonadota</taxon>
        <taxon>Alphaproteobacteria</taxon>
        <taxon>Hyphomicrobiales</taxon>
        <taxon>Aurantimonadaceae</taxon>
        <taxon>Jiella</taxon>
    </lineage>
</organism>
<feature type="compositionally biased region" description="Low complexity" evidence="1">
    <location>
        <begin position="141"/>
        <end position="152"/>
    </location>
</feature>
<evidence type="ECO:0000313" key="2">
    <source>
        <dbReference type="EMBL" id="MBO0903119.1"/>
    </source>
</evidence>
<evidence type="ECO:0008006" key="4">
    <source>
        <dbReference type="Google" id="ProtNLM"/>
    </source>
</evidence>
<feature type="compositionally biased region" description="Acidic residues" evidence="1">
    <location>
        <begin position="60"/>
        <end position="73"/>
    </location>
</feature>
<keyword evidence="3" id="KW-1185">Reference proteome</keyword>
<evidence type="ECO:0000313" key="3">
    <source>
        <dbReference type="Proteomes" id="UP000664288"/>
    </source>
</evidence>
<feature type="region of interest" description="Disordered" evidence="1">
    <location>
        <begin position="46"/>
        <end position="168"/>
    </location>
</feature>
<sequence length="230" mass="24195">MADQSFEQILDGVAARHEDKGWRSAVGRASSGLMALVGMRRGPKIAGTAAGSEAARAAYEEDLEAEDFSDFDEPAAPRSAPSPSGPRAASAPPQRPAGAEAASGGPKKPESRGSGETPRRAEPPRSDTPRDSRRGFATDVEAAYGKSAAAEEAPPPAGAPSTDPRDVAKELNILTASSVKDLLDARRSFARANHPDRVAILYRPQATVRMQIANRLVDDAIARMSGQGRR</sequence>
<proteinExistence type="predicted"/>
<name>A0ABS3J0B2_9HYPH</name>
<feature type="compositionally biased region" description="Low complexity" evidence="1">
    <location>
        <begin position="74"/>
        <end position="99"/>
    </location>
</feature>
<comment type="caution">
    <text evidence="2">The sequence shown here is derived from an EMBL/GenBank/DDBJ whole genome shotgun (WGS) entry which is preliminary data.</text>
</comment>
<protein>
    <recommendedName>
        <fullName evidence="4">J domain-containing protein</fullName>
    </recommendedName>
</protein>
<accession>A0ABS3J0B2</accession>
<feature type="compositionally biased region" description="Low complexity" evidence="1">
    <location>
        <begin position="46"/>
        <end position="57"/>
    </location>
</feature>
<dbReference type="Proteomes" id="UP000664288">
    <property type="component" value="Unassembled WGS sequence"/>
</dbReference>
<dbReference type="RefSeq" id="WP_207349737.1">
    <property type="nucleotide sequence ID" value="NZ_JAFMPY010000004.1"/>
</dbReference>
<evidence type="ECO:0000256" key="1">
    <source>
        <dbReference type="SAM" id="MobiDB-lite"/>
    </source>
</evidence>